<keyword evidence="7" id="KW-0482">Metalloprotease</keyword>
<keyword evidence="8" id="KW-1185">Reference proteome</keyword>
<dbReference type="PANTHER" id="PTHR30168">
    <property type="entry name" value="PUTATIVE MEMBRANE PROTEIN YPFJ"/>
    <property type="match status" value="1"/>
</dbReference>
<comment type="subcellular location">
    <subcellularLocation>
        <location evidence="1">Membrane</location>
        <topology evidence="1">Single-pass membrane protein</topology>
    </subcellularLocation>
</comment>
<organism evidence="7 8">
    <name type="scientific">Kribbella orskensis</name>
    <dbReference type="NCBI Taxonomy" id="2512216"/>
    <lineage>
        <taxon>Bacteria</taxon>
        <taxon>Bacillati</taxon>
        <taxon>Actinomycetota</taxon>
        <taxon>Actinomycetes</taxon>
        <taxon>Propionibacteriales</taxon>
        <taxon>Kribbellaceae</taxon>
        <taxon>Kribbella</taxon>
    </lineage>
</organism>
<reference evidence="7 8" key="1">
    <citation type="journal article" date="2015" name="Stand. Genomic Sci.">
        <title>Genomic Encyclopedia of Bacterial and Archaeal Type Strains, Phase III: the genomes of soil and plant-associated and newly described type strains.</title>
        <authorList>
            <person name="Whitman W.B."/>
            <person name="Woyke T."/>
            <person name="Klenk H.P."/>
            <person name="Zhou Y."/>
            <person name="Lilburn T.G."/>
            <person name="Beck B.J."/>
            <person name="De Vos P."/>
            <person name="Vandamme P."/>
            <person name="Eisen J.A."/>
            <person name="Garrity G."/>
            <person name="Hugenholtz P."/>
            <person name="Kyrpides N.C."/>
        </authorList>
    </citation>
    <scope>NUCLEOTIDE SEQUENCE [LARGE SCALE GENOMIC DNA]</scope>
    <source>
        <strain evidence="7 8">VKM Ac-2538</strain>
    </source>
</reference>
<keyword evidence="7" id="KW-0645">Protease</keyword>
<evidence type="ECO:0000313" key="7">
    <source>
        <dbReference type="EMBL" id="TCO32310.1"/>
    </source>
</evidence>
<name>A0ABY2BVM0_9ACTN</name>
<dbReference type="Proteomes" id="UP000295818">
    <property type="component" value="Unassembled WGS sequence"/>
</dbReference>
<protein>
    <submittedName>
        <fullName evidence="7">Metalloprotease</fullName>
    </submittedName>
</protein>
<feature type="transmembrane region" description="Helical" evidence="6">
    <location>
        <begin position="127"/>
        <end position="147"/>
    </location>
</feature>
<evidence type="ECO:0000256" key="5">
    <source>
        <dbReference type="SAM" id="MobiDB-lite"/>
    </source>
</evidence>
<proteinExistence type="predicted"/>
<keyword evidence="3 6" id="KW-1133">Transmembrane helix</keyword>
<evidence type="ECO:0000256" key="1">
    <source>
        <dbReference type="ARBA" id="ARBA00004167"/>
    </source>
</evidence>
<accession>A0ABY2BVM0</accession>
<dbReference type="PANTHER" id="PTHR30168:SF0">
    <property type="entry name" value="INNER MEMBRANE PROTEIN"/>
    <property type="match status" value="1"/>
</dbReference>
<keyword evidence="4 6" id="KW-0472">Membrane</keyword>
<dbReference type="InterPro" id="IPR007343">
    <property type="entry name" value="Uncharacterised_pept_Zn_put"/>
</dbReference>
<keyword evidence="2 6" id="KW-0812">Transmembrane</keyword>
<evidence type="ECO:0000256" key="2">
    <source>
        <dbReference type="ARBA" id="ARBA00022692"/>
    </source>
</evidence>
<keyword evidence="7" id="KW-0378">Hydrolase</keyword>
<evidence type="ECO:0000256" key="6">
    <source>
        <dbReference type="SAM" id="Phobius"/>
    </source>
</evidence>
<evidence type="ECO:0000313" key="8">
    <source>
        <dbReference type="Proteomes" id="UP000295818"/>
    </source>
</evidence>
<evidence type="ECO:0000256" key="3">
    <source>
        <dbReference type="ARBA" id="ARBA00022989"/>
    </source>
</evidence>
<comment type="caution">
    <text evidence="7">The sequence shown here is derived from an EMBL/GenBank/DDBJ whole genome shotgun (WGS) entry which is preliminary data.</text>
</comment>
<gene>
    <name evidence="7" type="ORF">EV644_101954</name>
</gene>
<dbReference type="RefSeq" id="WP_242001000.1">
    <property type="nucleotide sequence ID" value="NZ_SLWM01000001.1"/>
</dbReference>
<sequence length="421" mass="44085">MSDKSGPRPGHFLPGGAGETPTDETIKAGTPNDAAPKPGHFLPGGTGQASITTTPKPEMAKPQAGLTPLAAPTPRLGPGAETPTGPPQLHGSRLGPPPSGDPAAAAFKARYQPDPIPFHPRKRSKGLIAAIVVGALLVVGGGVAAAGKVLSSYDDFVANPLGTPSPKPIGVPTDVEPDADPVSDTVVAQENKLYANGKLAPVKCREPQFPPTSKESVRSYYRALLTCLNTAWEPVVRKAGYEFKAPQLIIFDDGQETACGVQEQVSSYCDANGGSVALPWQDLQDEYSKNAALARIDMADALSYVYGVHVANLTGILAASRNLRDAAPSELAAQEIGRRLALQATCLSSIFLSAAKGTFPIRGGLLNAWKWRSSHSGDELTTGSVRDHGSRKNVQFWMTRGFSTMNPGSCNTFVAAATKVS</sequence>
<evidence type="ECO:0000256" key="4">
    <source>
        <dbReference type="ARBA" id="ARBA00023136"/>
    </source>
</evidence>
<feature type="region of interest" description="Disordered" evidence="5">
    <location>
        <begin position="1"/>
        <end position="105"/>
    </location>
</feature>
<dbReference type="Pfam" id="PF04228">
    <property type="entry name" value="Zn_peptidase"/>
    <property type="match status" value="1"/>
</dbReference>
<dbReference type="EMBL" id="SLWM01000001">
    <property type="protein sequence ID" value="TCO32310.1"/>
    <property type="molecule type" value="Genomic_DNA"/>
</dbReference>
<dbReference type="GO" id="GO:0008237">
    <property type="term" value="F:metallopeptidase activity"/>
    <property type="evidence" value="ECO:0007669"/>
    <property type="project" value="UniProtKB-KW"/>
</dbReference>